<dbReference type="PANTHER" id="PTHR33336:SF15">
    <property type="entry name" value="ABM DOMAIN-CONTAINING PROTEIN"/>
    <property type="match status" value="1"/>
</dbReference>
<dbReference type="Proteomes" id="UP000831181">
    <property type="component" value="Plasmid p1unnamed"/>
</dbReference>
<dbReference type="KEGG" id="lbe:MOO44_00235"/>
<dbReference type="InterPro" id="IPR007138">
    <property type="entry name" value="ABM_dom"/>
</dbReference>
<dbReference type="AlphaFoldDB" id="A0A976RQT9"/>
<dbReference type="InterPro" id="IPR011008">
    <property type="entry name" value="Dimeric_a/b-barrel"/>
</dbReference>
<accession>A0A976RQT9</accession>
<dbReference type="RefSeq" id="WP_260115914.1">
    <property type="nucleotide sequence ID" value="NZ_CP093360.1"/>
</dbReference>
<dbReference type="GO" id="GO:0004497">
    <property type="term" value="F:monooxygenase activity"/>
    <property type="evidence" value="ECO:0007669"/>
    <property type="project" value="UniProtKB-KW"/>
</dbReference>
<sequence length="95" mass="11135">MIVVNVRITIDPNKRDEYLKFIGDLVEKSLMDDGNLAYGHYQDVNNENQYLILEHWDSQADLDAHLQTAHLINFKEHIGDYTTQEPELLFMNSKK</sequence>
<keyword evidence="3" id="KW-1185">Reference proteome</keyword>
<reference evidence="2" key="1">
    <citation type="journal article" date="2022" name="Int. J. Syst. Evol. Microbiol.">
        <title>Apilactobacillus apisilvae sp. nov., Nicolia spurrieriana gen. nov. sp. nov., Bombilactobacillus folatiphilus sp. nov. and Bombilactobacillus thymidiniphilus sp. nov., four new lactic acid bacterial isolates from stingless bees Tetragonula carbonaria and Austroplebeia australis.</title>
        <authorList>
            <person name="Oliphant S.A."/>
            <person name="Watson-Haigh N.S."/>
            <person name="Sumby K.M."/>
            <person name="Gardner J."/>
            <person name="Groom S."/>
            <person name="Jiranek V."/>
        </authorList>
    </citation>
    <scope>NUCLEOTIDE SEQUENCE</scope>
    <source>
        <strain evidence="2">SGEP1_A5</strain>
    </source>
</reference>
<evidence type="ECO:0000313" key="2">
    <source>
        <dbReference type="EMBL" id="UQS86107.1"/>
    </source>
</evidence>
<geneLocation type="plasmid" evidence="2 3">
    <name>p1unnamed</name>
</geneLocation>
<keyword evidence="2" id="KW-0560">Oxidoreductase</keyword>
<dbReference type="Pfam" id="PF03992">
    <property type="entry name" value="ABM"/>
    <property type="match status" value="1"/>
</dbReference>
<dbReference type="InterPro" id="IPR050744">
    <property type="entry name" value="AI-2_Isomerase_LsrG"/>
</dbReference>
<dbReference type="SUPFAM" id="SSF54909">
    <property type="entry name" value="Dimeric alpha+beta barrel"/>
    <property type="match status" value="1"/>
</dbReference>
<dbReference type="PANTHER" id="PTHR33336">
    <property type="entry name" value="QUINOL MONOOXYGENASE YGIN-RELATED"/>
    <property type="match status" value="1"/>
</dbReference>
<organism evidence="2 3">
    <name type="scientific">Nicoliella spurrieriana</name>
    <dbReference type="NCBI Taxonomy" id="2925830"/>
    <lineage>
        <taxon>Bacteria</taxon>
        <taxon>Bacillati</taxon>
        <taxon>Bacillota</taxon>
        <taxon>Bacilli</taxon>
        <taxon>Lactobacillales</taxon>
        <taxon>Lactobacillaceae</taxon>
        <taxon>Nicoliella</taxon>
    </lineage>
</organism>
<feature type="domain" description="ABM" evidence="1">
    <location>
        <begin position="2"/>
        <end position="90"/>
    </location>
</feature>
<evidence type="ECO:0000313" key="3">
    <source>
        <dbReference type="Proteomes" id="UP000831181"/>
    </source>
</evidence>
<dbReference type="Gene3D" id="3.30.70.100">
    <property type="match status" value="1"/>
</dbReference>
<name>A0A976RQT9_9LACO</name>
<dbReference type="EMBL" id="CP093360">
    <property type="protein sequence ID" value="UQS86107.1"/>
    <property type="molecule type" value="Genomic_DNA"/>
</dbReference>
<gene>
    <name evidence="2" type="ORF">MOO44_00235</name>
</gene>
<keyword evidence="2" id="KW-0614">Plasmid</keyword>
<protein>
    <submittedName>
        <fullName evidence="2">Antibiotic biosynthesis monooxygenase</fullName>
    </submittedName>
</protein>
<proteinExistence type="predicted"/>
<evidence type="ECO:0000259" key="1">
    <source>
        <dbReference type="PROSITE" id="PS51725"/>
    </source>
</evidence>
<dbReference type="PROSITE" id="PS51725">
    <property type="entry name" value="ABM"/>
    <property type="match status" value="1"/>
</dbReference>
<keyword evidence="2" id="KW-0503">Monooxygenase</keyword>